<evidence type="ECO:0000313" key="2">
    <source>
        <dbReference type="EMBL" id="KAA6401896.1"/>
    </source>
</evidence>
<proteinExistence type="predicted"/>
<reference evidence="2 3" key="1">
    <citation type="submission" date="2019-03" db="EMBL/GenBank/DDBJ databases">
        <title>Single cell metagenomics reveals metabolic interactions within the superorganism composed of flagellate Streblomastix strix and complex community of Bacteroidetes bacteria on its surface.</title>
        <authorList>
            <person name="Treitli S.C."/>
            <person name="Kolisko M."/>
            <person name="Husnik F."/>
            <person name="Keeling P."/>
            <person name="Hampl V."/>
        </authorList>
    </citation>
    <scope>NUCLEOTIDE SEQUENCE [LARGE SCALE GENOMIC DNA]</scope>
    <source>
        <strain evidence="2">ST1C</strain>
    </source>
</reference>
<gene>
    <name evidence="2" type="ORF">EZS28_002580</name>
</gene>
<dbReference type="AlphaFoldDB" id="A0A5J4X560"/>
<feature type="region of interest" description="Disordered" evidence="1">
    <location>
        <begin position="226"/>
        <end position="245"/>
    </location>
</feature>
<dbReference type="EMBL" id="SNRW01000318">
    <property type="protein sequence ID" value="KAA6401896.1"/>
    <property type="molecule type" value="Genomic_DNA"/>
</dbReference>
<sequence>MERINIMENHQIRNFTLNKQMLNTQGEGNSLRKGSNLQGFTAKSGSNNVLLDTKSLYDNMNLEDMQYKRPQTQLSSYETMNHDMIYDQNWITAGNTFLNQYIMENVDTTSTLLQGSLVGTEGTIGSGLEKCSESSPHNVARKSSRHIEQNYQTILKQQTIRLMEKFEQFDPTILLKKCELEPKQEIAREVLVDQQDIRKQGTLFDIECFSSDSYYRCSHSGLRNGNGIENGRSSYSMRHLKERRK</sequence>
<evidence type="ECO:0000256" key="1">
    <source>
        <dbReference type="SAM" id="MobiDB-lite"/>
    </source>
</evidence>
<dbReference type="Proteomes" id="UP000324800">
    <property type="component" value="Unassembled WGS sequence"/>
</dbReference>
<comment type="caution">
    <text evidence="2">The sequence shown here is derived from an EMBL/GenBank/DDBJ whole genome shotgun (WGS) entry which is preliminary data.</text>
</comment>
<protein>
    <submittedName>
        <fullName evidence="2">Uncharacterized protein</fullName>
    </submittedName>
</protein>
<organism evidence="2 3">
    <name type="scientific">Streblomastix strix</name>
    <dbReference type="NCBI Taxonomy" id="222440"/>
    <lineage>
        <taxon>Eukaryota</taxon>
        <taxon>Metamonada</taxon>
        <taxon>Preaxostyla</taxon>
        <taxon>Oxymonadida</taxon>
        <taxon>Streblomastigidae</taxon>
        <taxon>Streblomastix</taxon>
    </lineage>
</organism>
<evidence type="ECO:0000313" key="3">
    <source>
        <dbReference type="Proteomes" id="UP000324800"/>
    </source>
</evidence>
<name>A0A5J4X560_9EUKA</name>
<accession>A0A5J4X560</accession>